<evidence type="ECO:0000256" key="1">
    <source>
        <dbReference type="ARBA" id="ARBA00005564"/>
    </source>
</evidence>
<evidence type="ECO:0000256" key="2">
    <source>
        <dbReference type="SAM" id="SignalP"/>
    </source>
</evidence>
<dbReference type="Pfam" id="PF10282">
    <property type="entry name" value="Lactonase"/>
    <property type="match status" value="1"/>
</dbReference>
<organism evidence="3">
    <name type="scientific">Streptomyces sp. NBC_01393</name>
    <dbReference type="NCBI Taxonomy" id="2903851"/>
    <lineage>
        <taxon>Bacteria</taxon>
        <taxon>Bacillati</taxon>
        <taxon>Actinomycetota</taxon>
        <taxon>Actinomycetes</taxon>
        <taxon>Kitasatosporales</taxon>
        <taxon>Streptomycetaceae</taxon>
        <taxon>Streptomyces</taxon>
    </lineage>
</organism>
<dbReference type="PANTHER" id="PTHR30344:SF1">
    <property type="entry name" value="6-PHOSPHOGLUCONOLACTONASE"/>
    <property type="match status" value="1"/>
</dbReference>
<dbReference type="PANTHER" id="PTHR30344">
    <property type="entry name" value="6-PHOSPHOGLUCONOLACTONASE-RELATED"/>
    <property type="match status" value="1"/>
</dbReference>
<evidence type="ECO:0000313" key="3">
    <source>
        <dbReference type="EMBL" id="WTZ08424.1"/>
    </source>
</evidence>
<accession>A0AAU3HW41</accession>
<comment type="similarity">
    <text evidence="1">Belongs to the cycloisomerase 2 family.</text>
</comment>
<name>A0AAU3HW41_9ACTN</name>
<reference evidence="3" key="1">
    <citation type="submission" date="2022-10" db="EMBL/GenBank/DDBJ databases">
        <title>The complete genomes of actinobacterial strains from the NBC collection.</title>
        <authorList>
            <person name="Joergensen T.S."/>
            <person name="Alvarez Arevalo M."/>
            <person name="Sterndorff E.B."/>
            <person name="Faurdal D."/>
            <person name="Vuksanovic O."/>
            <person name="Mourched A.-S."/>
            <person name="Charusanti P."/>
            <person name="Shaw S."/>
            <person name="Blin K."/>
            <person name="Weber T."/>
        </authorList>
    </citation>
    <scope>NUCLEOTIDE SEQUENCE</scope>
    <source>
        <strain evidence="3">NBC_01393</strain>
    </source>
</reference>
<dbReference type="InterPro" id="IPR019405">
    <property type="entry name" value="Lactonase_7-beta_prop"/>
</dbReference>
<dbReference type="Gene3D" id="2.130.10.10">
    <property type="entry name" value="YVTN repeat-like/Quinoprotein amine dehydrogenase"/>
    <property type="match status" value="2"/>
</dbReference>
<feature type="chain" id="PRO_5043984880" evidence="2">
    <location>
        <begin position="28"/>
        <end position="382"/>
    </location>
</feature>
<proteinExistence type="inferred from homology"/>
<dbReference type="InterPro" id="IPR050282">
    <property type="entry name" value="Cycloisomerase_2"/>
</dbReference>
<gene>
    <name evidence="3" type="ORF">OG699_10745</name>
</gene>
<keyword evidence="2" id="KW-0732">Signal</keyword>
<dbReference type="SUPFAM" id="SSF101898">
    <property type="entry name" value="NHL repeat"/>
    <property type="match status" value="1"/>
</dbReference>
<dbReference type="InterPro" id="IPR015943">
    <property type="entry name" value="WD40/YVTN_repeat-like_dom_sf"/>
</dbReference>
<feature type="signal peptide" evidence="2">
    <location>
        <begin position="1"/>
        <end position="27"/>
    </location>
</feature>
<protein>
    <submittedName>
        <fullName evidence="3">Lactonase family protein</fullName>
    </submittedName>
</protein>
<sequence>MQKITRIGMAVATALATAALCTPSVSAAAHGDDGRGRQGHHVVFVQTDNPAGNQIVAYRRAENGRLTQARTYDTHGLGGVLAGSVADHLASQGSLTYDPRHALLYAVNAGSDTVSVFSVDGDRLALRQVVRSGGRFPVSIAVHDDDVYVLNALNGDSIQGYTVDHGRLHKEAGRNRRLGLDPNATPQFTNTPGQVGFTGDGSQLVVTTKANGSSLLVFNLNRSGAPARTPVTTNLPGAVPFAFVPNGRHGLFLVEAGTNAVATFTIHRDGTASQEAFAPTGQSATCWIVATRNLLYASNAGSSTLSGFRASDHGRRLTALGNTPTNPGTVDAATTPDGHYLYVQTGVNGIVDEFAVNHDGSLTPLGSRTVPGAVGGEGIVAP</sequence>
<dbReference type="GO" id="GO:0017057">
    <property type="term" value="F:6-phosphogluconolactonase activity"/>
    <property type="evidence" value="ECO:0007669"/>
    <property type="project" value="TreeGrafter"/>
</dbReference>
<dbReference type="AlphaFoldDB" id="A0AAU3HW41"/>
<dbReference type="EMBL" id="CP109546">
    <property type="protein sequence ID" value="WTZ08424.1"/>
    <property type="molecule type" value="Genomic_DNA"/>
</dbReference>